<evidence type="ECO:0000256" key="4">
    <source>
        <dbReference type="PIRNR" id="PIRNR027110"/>
    </source>
</evidence>
<dbReference type="PANTHER" id="PTHR15615">
    <property type="match status" value="1"/>
</dbReference>
<accession>A0A8J5LJQ4</accession>
<comment type="similarity">
    <text evidence="4">Belongs to the cyclin family.</text>
</comment>
<proteinExistence type="inferred from homology"/>
<dbReference type="GO" id="GO:0019901">
    <property type="term" value="F:protein kinase binding"/>
    <property type="evidence" value="ECO:0007669"/>
    <property type="project" value="InterPro"/>
</dbReference>
<keyword evidence="1" id="KW-0132">Cell division</keyword>
<dbReference type="InterPro" id="IPR013922">
    <property type="entry name" value="Cyclin_PHO80-like"/>
</dbReference>
<comment type="caution">
    <text evidence="5">The sequence shown here is derived from an EMBL/GenBank/DDBJ whole genome shotgun (WGS) entry which is preliminary data.</text>
</comment>
<reference evidence="5 6" key="1">
    <citation type="submission" date="2020-08" db="EMBL/GenBank/DDBJ databases">
        <title>Plant Genome Project.</title>
        <authorList>
            <person name="Zhang R.-G."/>
        </authorList>
    </citation>
    <scope>NUCLEOTIDE SEQUENCE [LARGE SCALE GENOMIC DNA]</scope>
    <source>
        <tissue evidence="5">Rhizome</tissue>
    </source>
</reference>
<evidence type="ECO:0000313" key="5">
    <source>
        <dbReference type="EMBL" id="KAG6518268.1"/>
    </source>
</evidence>
<organism evidence="5 6">
    <name type="scientific">Zingiber officinale</name>
    <name type="common">Ginger</name>
    <name type="synonym">Amomum zingiber</name>
    <dbReference type="NCBI Taxonomy" id="94328"/>
    <lineage>
        <taxon>Eukaryota</taxon>
        <taxon>Viridiplantae</taxon>
        <taxon>Streptophyta</taxon>
        <taxon>Embryophyta</taxon>
        <taxon>Tracheophyta</taxon>
        <taxon>Spermatophyta</taxon>
        <taxon>Magnoliopsida</taxon>
        <taxon>Liliopsida</taxon>
        <taxon>Zingiberales</taxon>
        <taxon>Zingiberaceae</taxon>
        <taxon>Zingiber</taxon>
    </lineage>
</organism>
<protein>
    <recommendedName>
        <fullName evidence="4">Cyclin</fullName>
    </recommendedName>
</protein>
<keyword evidence="3" id="KW-0131">Cell cycle</keyword>
<gene>
    <name evidence="5" type="ORF">ZIOFF_021672</name>
</gene>
<keyword evidence="6" id="KW-1185">Reference proteome</keyword>
<dbReference type="OrthoDB" id="337735at2759"/>
<keyword evidence="2 4" id="KW-0195">Cyclin</keyword>
<evidence type="ECO:0000313" key="6">
    <source>
        <dbReference type="Proteomes" id="UP000734854"/>
    </source>
</evidence>
<sequence length="215" mass="24109">MDSVSGGDDAEATVVVLEALAHSLERMVVRNELVASEEGTEAEKKSRGLAAFRGAQPPGIDLRKYMERLHRYTRCSASCFVVSYVYIDRAAHQHPSSAVVSRNVHRLVLTGLLLASKFLDDTHRNNAFFAKVGGVCNGELNRMELELLFLLDFNLVVGWREFETYCRHLNVDMEKLMPTKDVETRVSTKIINTDQVEVFLNGLAPSASHRRSIDL</sequence>
<evidence type="ECO:0000256" key="1">
    <source>
        <dbReference type="ARBA" id="ARBA00022618"/>
    </source>
</evidence>
<evidence type="ECO:0000256" key="3">
    <source>
        <dbReference type="ARBA" id="ARBA00023306"/>
    </source>
</evidence>
<dbReference type="EMBL" id="JACMSC010000006">
    <property type="protein sequence ID" value="KAG6518268.1"/>
    <property type="molecule type" value="Genomic_DNA"/>
</dbReference>
<dbReference type="Proteomes" id="UP000734854">
    <property type="component" value="Unassembled WGS sequence"/>
</dbReference>
<dbReference type="AlphaFoldDB" id="A0A8J5LJQ4"/>
<dbReference type="Pfam" id="PF08613">
    <property type="entry name" value="Cyclin"/>
    <property type="match status" value="1"/>
</dbReference>
<dbReference type="PANTHER" id="PTHR15615:SF121">
    <property type="entry name" value="CYCLIN-U1-1"/>
    <property type="match status" value="1"/>
</dbReference>
<dbReference type="GO" id="GO:0051301">
    <property type="term" value="P:cell division"/>
    <property type="evidence" value="ECO:0007669"/>
    <property type="project" value="UniProtKB-KW"/>
</dbReference>
<name>A0A8J5LJQ4_ZINOF</name>
<dbReference type="PIRSF" id="PIRSF027110">
    <property type="entry name" value="PREG"/>
    <property type="match status" value="1"/>
</dbReference>
<evidence type="ECO:0000256" key="2">
    <source>
        <dbReference type="ARBA" id="ARBA00023127"/>
    </source>
</evidence>
<dbReference type="InterPro" id="IPR012389">
    <property type="entry name" value="Cyclin_P/U"/>
</dbReference>